<dbReference type="Proteomes" id="UP001312865">
    <property type="component" value="Unassembled WGS sequence"/>
</dbReference>
<dbReference type="RefSeq" id="WP_336587431.1">
    <property type="nucleotide sequence ID" value="NZ_JBBAXC010000010.1"/>
</dbReference>
<evidence type="ECO:0000256" key="2">
    <source>
        <dbReference type="ARBA" id="ARBA00022801"/>
    </source>
</evidence>
<protein>
    <submittedName>
        <fullName evidence="4">8-oxo-dGTP diphosphatase</fullName>
    </submittedName>
</protein>
<organism evidence="4 5">
    <name type="scientific">Bacillus spongiae</name>
    <dbReference type="NCBI Taxonomy" id="2683610"/>
    <lineage>
        <taxon>Bacteria</taxon>
        <taxon>Bacillati</taxon>
        <taxon>Bacillota</taxon>
        <taxon>Bacilli</taxon>
        <taxon>Bacillales</taxon>
        <taxon>Bacillaceae</taxon>
        <taxon>Bacillus</taxon>
    </lineage>
</organism>
<comment type="caution">
    <text evidence="4">The sequence shown here is derived from an EMBL/GenBank/DDBJ whole genome shotgun (WGS) entry which is preliminary data.</text>
</comment>
<dbReference type="PANTHER" id="PTHR43046:SF14">
    <property type="entry name" value="MUTT_NUDIX FAMILY PROTEIN"/>
    <property type="match status" value="1"/>
</dbReference>
<evidence type="ECO:0000313" key="4">
    <source>
        <dbReference type="EMBL" id="MEI5907989.1"/>
    </source>
</evidence>
<dbReference type="PROSITE" id="PS51462">
    <property type="entry name" value="NUDIX"/>
    <property type="match status" value="1"/>
</dbReference>
<evidence type="ECO:0000256" key="1">
    <source>
        <dbReference type="ARBA" id="ARBA00001946"/>
    </source>
</evidence>
<dbReference type="PANTHER" id="PTHR43046">
    <property type="entry name" value="GDP-MANNOSE MANNOSYL HYDROLASE"/>
    <property type="match status" value="1"/>
</dbReference>
<name>A0ABU8HF33_9BACI</name>
<keyword evidence="2" id="KW-0378">Hydrolase</keyword>
<dbReference type="Gene3D" id="3.90.79.10">
    <property type="entry name" value="Nucleoside Triphosphate Pyrophosphohydrolase"/>
    <property type="match status" value="1"/>
</dbReference>
<keyword evidence="5" id="KW-1185">Reference proteome</keyword>
<comment type="cofactor">
    <cofactor evidence="1">
        <name>Mg(2+)</name>
        <dbReference type="ChEBI" id="CHEBI:18420"/>
    </cofactor>
</comment>
<dbReference type="SUPFAM" id="SSF55811">
    <property type="entry name" value="Nudix"/>
    <property type="match status" value="1"/>
</dbReference>
<dbReference type="Pfam" id="PF00293">
    <property type="entry name" value="NUDIX"/>
    <property type="match status" value="1"/>
</dbReference>
<dbReference type="InterPro" id="IPR015797">
    <property type="entry name" value="NUDIX_hydrolase-like_dom_sf"/>
</dbReference>
<dbReference type="PROSITE" id="PS00893">
    <property type="entry name" value="NUDIX_BOX"/>
    <property type="match status" value="1"/>
</dbReference>
<feature type="domain" description="Nudix hydrolase" evidence="3">
    <location>
        <begin position="5"/>
        <end position="130"/>
    </location>
</feature>
<gene>
    <name evidence="4" type="ORF">WAK64_13080</name>
</gene>
<accession>A0ABU8HF33</accession>
<dbReference type="InterPro" id="IPR000086">
    <property type="entry name" value="NUDIX_hydrolase_dom"/>
</dbReference>
<proteinExistence type="predicted"/>
<dbReference type="CDD" id="cd18875">
    <property type="entry name" value="NUDIX_Hydrolase"/>
    <property type="match status" value="1"/>
</dbReference>
<evidence type="ECO:0000259" key="3">
    <source>
        <dbReference type="PROSITE" id="PS51462"/>
    </source>
</evidence>
<sequence>MPDITYKIWTVVMIQDGDKVLLLDRKHDNFTGFLPPGGRVDFPESFVEGAKREVKEETGLEVTNLVFKGISEFVNPSTNKRYIMMNYWTKDFKGKLLDNPPEGEIHWVNISKAKELPMQEDIKLRFDLFFEPGTFEIQTKWNNEKNAPEEIIVIRT</sequence>
<dbReference type="InterPro" id="IPR020084">
    <property type="entry name" value="NUDIX_hydrolase_CS"/>
</dbReference>
<reference evidence="4 5" key="1">
    <citation type="journal article" date="2018" name="J. Microbiol.">
        <title>Bacillus spongiae sp. nov., isolated from sponge of Jeju Island.</title>
        <authorList>
            <person name="Lee G.E."/>
            <person name="Im W.T."/>
            <person name="Park J.S."/>
        </authorList>
    </citation>
    <scope>NUCLEOTIDE SEQUENCE [LARGE SCALE GENOMIC DNA]</scope>
    <source>
        <strain evidence="4 5">135PIL107-10</strain>
    </source>
</reference>
<evidence type="ECO:0000313" key="5">
    <source>
        <dbReference type="Proteomes" id="UP001312865"/>
    </source>
</evidence>
<dbReference type="EMBL" id="JBBAXC010000010">
    <property type="protein sequence ID" value="MEI5907989.1"/>
    <property type="molecule type" value="Genomic_DNA"/>
</dbReference>